<evidence type="ECO:0000256" key="3">
    <source>
        <dbReference type="PROSITE-ProRule" id="PRU00473"/>
    </source>
</evidence>
<keyword evidence="7" id="KW-1185">Reference proteome</keyword>
<dbReference type="Gene3D" id="3.30.1330.60">
    <property type="entry name" value="OmpA-like domain"/>
    <property type="match status" value="1"/>
</dbReference>
<comment type="caution">
    <text evidence="6">The sequence shown here is derived from an EMBL/GenBank/DDBJ whole genome shotgun (WGS) entry which is preliminary data.</text>
</comment>
<dbReference type="SMART" id="SM00429">
    <property type="entry name" value="IPT"/>
    <property type="match status" value="1"/>
</dbReference>
<feature type="domain" description="Fibronectin type-III" evidence="4">
    <location>
        <begin position="633"/>
        <end position="730"/>
    </location>
</feature>
<dbReference type="InterPro" id="IPR014756">
    <property type="entry name" value="Ig_E-set"/>
</dbReference>
<dbReference type="GO" id="GO:0016020">
    <property type="term" value="C:membrane"/>
    <property type="evidence" value="ECO:0007669"/>
    <property type="project" value="UniProtKB-UniRule"/>
</dbReference>
<accession>A0A919W1T8</accession>
<dbReference type="SUPFAM" id="SSF103088">
    <property type="entry name" value="OmpA-like"/>
    <property type="match status" value="1"/>
</dbReference>
<dbReference type="GO" id="GO:0000272">
    <property type="term" value="P:polysaccharide catabolic process"/>
    <property type="evidence" value="ECO:0007669"/>
    <property type="project" value="UniProtKB-KW"/>
</dbReference>
<dbReference type="Pfam" id="PF00691">
    <property type="entry name" value="OmpA"/>
    <property type="match status" value="1"/>
</dbReference>
<keyword evidence="1" id="KW-0378">Hydrolase</keyword>
<organism evidence="6 7">
    <name type="scientific">Winogradskya consettensis</name>
    <dbReference type="NCBI Taxonomy" id="113560"/>
    <lineage>
        <taxon>Bacteria</taxon>
        <taxon>Bacillati</taxon>
        <taxon>Actinomycetota</taxon>
        <taxon>Actinomycetes</taxon>
        <taxon>Micromonosporales</taxon>
        <taxon>Micromonosporaceae</taxon>
        <taxon>Winogradskya</taxon>
    </lineage>
</organism>
<evidence type="ECO:0000313" key="7">
    <source>
        <dbReference type="Proteomes" id="UP000680865"/>
    </source>
</evidence>
<dbReference type="SMART" id="SM00060">
    <property type="entry name" value="FN3"/>
    <property type="match status" value="2"/>
</dbReference>
<feature type="domain" description="OmpA-like" evidence="5">
    <location>
        <begin position="985"/>
        <end position="1097"/>
    </location>
</feature>
<dbReference type="InterPro" id="IPR003961">
    <property type="entry name" value="FN3_dom"/>
</dbReference>
<proteinExistence type="predicted"/>
<dbReference type="InterPro" id="IPR044016">
    <property type="entry name" value="Big_13"/>
</dbReference>
<dbReference type="InterPro" id="IPR002909">
    <property type="entry name" value="IPT_dom"/>
</dbReference>
<evidence type="ECO:0000313" key="6">
    <source>
        <dbReference type="EMBL" id="GIM76813.1"/>
    </source>
</evidence>
<name>A0A919W1T8_9ACTN</name>
<dbReference type="Proteomes" id="UP000680865">
    <property type="component" value="Unassembled WGS sequence"/>
</dbReference>
<dbReference type="CDD" id="cd00063">
    <property type="entry name" value="FN3"/>
    <property type="match status" value="2"/>
</dbReference>
<keyword evidence="2" id="KW-0624">Polysaccharide degradation</keyword>
<dbReference type="InterPro" id="IPR036116">
    <property type="entry name" value="FN3_sf"/>
</dbReference>
<dbReference type="PROSITE" id="PS50853">
    <property type="entry name" value="FN3"/>
    <property type="match status" value="2"/>
</dbReference>
<feature type="domain" description="Fibronectin type-III" evidence="4">
    <location>
        <begin position="837"/>
        <end position="937"/>
    </location>
</feature>
<evidence type="ECO:0000256" key="1">
    <source>
        <dbReference type="ARBA" id="ARBA00023295"/>
    </source>
</evidence>
<protein>
    <submittedName>
        <fullName evidence="6">Uncharacterized protein</fullName>
    </submittedName>
</protein>
<dbReference type="Pfam" id="PF19077">
    <property type="entry name" value="Big_13"/>
    <property type="match status" value="2"/>
</dbReference>
<sequence length="1097" mass="109506">MKSTLPALLRTTRAATAMALVVGAAVVVPASLAVAVGGSAPLVISEFRVRGPSGANDEFIEIANIDGSPHTVASSGGTGYGVAASDGVTRCTIPDGTVIPGRGHYLCVNSGAYSLAGYPGGSGNATYTTDIPDNAGIALFNNNTGGGSYILANRLDAVGSATEANTLYKEGTGYPALTPFSIDYSFYRSLSTGTISGQNQIDTPTPGIPKDTDNNATDLIFVDTNGTSAGAGQRLGAPGPENLSSPVSGGGLAVSLLNDCVSEDAAPNVARDTTSDPANNSTFGTVTYRRTVTNNTGAPVTLLRLRVADIRTFPAPSTYADLRPRTATGGTVTVDRTSCGGSSSDVPVAATTLQQPPSQPNGGGFNSSLLVTLGSSLAPGASVNVNILAGVQQTGRNGVRFITEALPSAGTGTPALTCAGATIAGMGDNYCNLTPPTISAPSAGAVLTNGTVTVSGTGGTTGATVTATIVGPAPAVTESTCTSSVGSNGTWSCSPSSPLADGSYSVSVKQTDALSHTSPSSASRSFAIDSTAPAAPAVSVPSDGAALSNGAVTVSGDGGENGATVTATIVGPDPAVTQTTCTSPVGPGGSWSCSPLLPLADGSYSVTVKQADAASNVSLGSAPVSFTVDSAAPPAAPTGVSIVAGDQRLAITFTPPTSTGSAPITSYDVSVDGGGTWSALATFAGTGDTRVASLTDLQNGVSYAVQIRAVNSFGAGVPSVPAVGTPVAPVQPPATTPPVITLPPVISAVSPATGTMAGGTTVTVTGTGLGAVRSVRIGAVTLASNDYTVNQAGTTLTFTTPKVDAAGAVSLVVSGDTGNATAVYTYTSPPVDEDVTAPGVPTAVSTTIGNQRMLLFFTPPTFTGGAPITGYQVSFDGGRTWRSAATSEGAGETRFATLEGLQNGVTYRVQIRALNARYPSEASAAATGVPNSPTLPPIVPPAPLVPIPANPDAYRGKVRYTKALYTTFSGALARPITALGTHQLTVREAATVSKKGLFGFDSAKLTTTGRAQVKLLASHLRIAKAVRCEGYTDYAGQDAHELTLSRGRALAVCKALIQYGAKVRIATVGHKDARPVIIGGTAKSRTANRRVVVQVTS</sequence>
<dbReference type="InterPro" id="IPR036737">
    <property type="entry name" value="OmpA-like_sf"/>
</dbReference>
<dbReference type="InterPro" id="IPR006665">
    <property type="entry name" value="OmpA-like"/>
</dbReference>
<keyword evidence="2" id="KW-0119">Carbohydrate metabolism</keyword>
<dbReference type="InterPro" id="IPR013783">
    <property type="entry name" value="Ig-like_fold"/>
</dbReference>
<gene>
    <name evidence="6" type="ORF">Aco04nite_52300</name>
</gene>
<dbReference type="SUPFAM" id="SSF49265">
    <property type="entry name" value="Fibronectin type III"/>
    <property type="match status" value="2"/>
</dbReference>
<evidence type="ECO:0000259" key="4">
    <source>
        <dbReference type="PROSITE" id="PS50853"/>
    </source>
</evidence>
<dbReference type="CDD" id="cd07185">
    <property type="entry name" value="OmpA_C-like"/>
    <property type="match status" value="1"/>
</dbReference>
<dbReference type="Pfam" id="PF00041">
    <property type="entry name" value="fn3"/>
    <property type="match status" value="2"/>
</dbReference>
<evidence type="ECO:0000256" key="2">
    <source>
        <dbReference type="ARBA" id="ARBA00023326"/>
    </source>
</evidence>
<evidence type="ECO:0000259" key="5">
    <source>
        <dbReference type="PROSITE" id="PS51123"/>
    </source>
</evidence>
<dbReference type="Gene3D" id="2.60.40.10">
    <property type="entry name" value="Immunoglobulins"/>
    <property type="match status" value="5"/>
</dbReference>
<dbReference type="EMBL" id="BOQP01000028">
    <property type="protein sequence ID" value="GIM76813.1"/>
    <property type="molecule type" value="Genomic_DNA"/>
</dbReference>
<reference evidence="6" key="1">
    <citation type="submission" date="2021-03" db="EMBL/GenBank/DDBJ databases">
        <title>Whole genome shotgun sequence of Actinoplanes consettensis NBRC 14913.</title>
        <authorList>
            <person name="Komaki H."/>
            <person name="Tamura T."/>
        </authorList>
    </citation>
    <scope>NUCLEOTIDE SEQUENCE</scope>
    <source>
        <strain evidence="6">NBRC 14913</strain>
    </source>
</reference>
<dbReference type="AlphaFoldDB" id="A0A919W1T8"/>
<dbReference type="PROSITE" id="PS51123">
    <property type="entry name" value="OMPA_2"/>
    <property type="match status" value="1"/>
</dbReference>
<dbReference type="SUPFAM" id="SSF81296">
    <property type="entry name" value="E set domains"/>
    <property type="match status" value="1"/>
</dbReference>
<keyword evidence="1" id="KW-0326">Glycosidase</keyword>
<keyword evidence="3" id="KW-0472">Membrane</keyword>
<dbReference type="Pfam" id="PF01833">
    <property type="entry name" value="TIG"/>
    <property type="match status" value="1"/>
</dbReference>
<dbReference type="GO" id="GO:0016798">
    <property type="term" value="F:hydrolase activity, acting on glycosyl bonds"/>
    <property type="evidence" value="ECO:0007669"/>
    <property type="project" value="UniProtKB-KW"/>
</dbReference>